<reference evidence="2 3" key="1">
    <citation type="submission" date="2024-01" db="EMBL/GenBank/DDBJ databases">
        <title>Genome assemblies of Stephania.</title>
        <authorList>
            <person name="Yang L."/>
        </authorList>
    </citation>
    <scope>NUCLEOTIDE SEQUENCE [LARGE SCALE GENOMIC DNA]</scope>
    <source>
        <strain evidence="2">JXDWG</strain>
        <tissue evidence="2">Leaf</tissue>
    </source>
</reference>
<evidence type="ECO:0000313" key="2">
    <source>
        <dbReference type="EMBL" id="KAK9157248.1"/>
    </source>
</evidence>
<evidence type="ECO:0000313" key="3">
    <source>
        <dbReference type="Proteomes" id="UP001419268"/>
    </source>
</evidence>
<gene>
    <name evidence="2" type="ORF">Scep_003822</name>
</gene>
<dbReference type="Gene3D" id="3.30.450.60">
    <property type="match status" value="1"/>
</dbReference>
<protein>
    <recommendedName>
        <fullName evidence="1">AP complex mu/sigma subunit domain-containing protein</fullName>
    </recommendedName>
</protein>
<dbReference type="EMBL" id="JBBNAG010000002">
    <property type="protein sequence ID" value="KAK9157248.1"/>
    <property type="molecule type" value="Genomic_DNA"/>
</dbReference>
<dbReference type="AlphaFoldDB" id="A0AAP0KSQ4"/>
<organism evidence="2 3">
    <name type="scientific">Stephania cephalantha</name>
    <dbReference type="NCBI Taxonomy" id="152367"/>
    <lineage>
        <taxon>Eukaryota</taxon>
        <taxon>Viridiplantae</taxon>
        <taxon>Streptophyta</taxon>
        <taxon>Embryophyta</taxon>
        <taxon>Tracheophyta</taxon>
        <taxon>Spermatophyta</taxon>
        <taxon>Magnoliopsida</taxon>
        <taxon>Ranunculales</taxon>
        <taxon>Menispermaceae</taxon>
        <taxon>Menispermoideae</taxon>
        <taxon>Cissampelideae</taxon>
        <taxon>Stephania</taxon>
    </lineage>
</organism>
<dbReference type="InterPro" id="IPR022775">
    <property type="entry name" value="AP_mu_sigma_su"/>
</dbReference>
<keyword evidence="3" id="KW-1185">Reference proteome</keyword>
<dbReference type="Proteomes" id="UP001419268">
    <property type="component" value="Unassembled WGS sequence"/>
</dbReference>
<proteinExistence type="predicted"/>
<feature type="domain" description="AP complex mu/sigma subunit" evidence="1">
    <location>
        <begin position="185"/>
        <end position="242"/>
    </location>
</feature>
<name>A0AAP0KSQ4_9MAGN</name>
<comment type="caution">
    <text evidence="2">The sequence shown here is derived from an EMBL/GenBank/DDBJ whole genome shotgun (WGS) entry which is preliminary data.</text>
</comment>
<accession>A0AAP0KSQ4</accession>
<sequence>MPWDLPTGIISHVVTIVDPSSSKGKELILNKPFLLFTSDAFHIWYNYQILGSCHWPRCHLTSKWHRLYVGSTRRDPYVKISGVDTEEKIRRFENAFWSVGRSDRLGISVWIELDYFVKSLAQFGGKRDRKRAPEELWSLESPGTHFGVLGGRIKIGLLCALNNADFHVGIWTSLVDLEEINFVDIHFALLINRQGKVRLTKWYSLYSQRGRSKMGGHTSRYVSDGPQTGRLDEFVESHNVYVIEEAKSEVMLESIIEMVFRV</sequence>
<evidence type="ECO:0000259" key="1">
    <source>
        <dbReference type="Pfam" id="PF01217"/>
    </source>
</evidence>
<dbReference type="Pfam" id="PF01217">
    <property type="entry name" value="Clat_adaptor_s"/>
    <property type="match status" value="1"/>
</dbReference>